<name>A0AAE0ZZ31_9GAST</name>
<proteinExistence type="predicted"/>
<feature type="region of interest" description="Disordered" evidence="1">
    <location>
        <begin position="43"/>
        <end position="71"/>
    </location>
</feature>
<organism evidence="2 3">
    <name type="scientific">Elysia crispata</name>
    <name type="common">lettuce slug</name>
    <dbReference type="NCBI Taxonomy" id="231223"/>
    <lineage>
        <taxon>Eukaryota</taxon>
        <taxon>Metazoa</taxon>
        <taxon>Spiralia</taxon>
        <taxon>Lophotrochozoa</taxon>
        <taxon>Mollusca</taxon>
        <taxon>Gastropoda</taxon>
        <taxon>Heterobranchia</taxon>
        <taxon>Euthyneura</taxon>
        <taxon>Panpulmonata</taxon>
        <taxon>Sacoglossa</taxon>
        <taxon>Placobranchoidea</taxon>
        <taxon>Plakobranchidae</taxon>
        <taxon>Elysia</taxon>
    </lineage>
</organism>
<evidence type="ECO:0000256" key="1">
    <source>
        <dbReference type="SAM" id="MobiDB-lite"/>
    </source>
</evidence>
<dbReference type="Proteomes" id="UP001283361">
    <property type="component" value="Unassembled WGS sequence"/>
</dbReference>
<keyword evidence="3" id="KW-1185">Reference proteome</keyword>
<accession>A0AAE0ZZ31</accession>
<dbReference type="EMBL" id="JAWDGP010002977">
    <property type="protein sequence ID" value="KAK3778328.1"/>
    <property type="molecule type" value="Genomic_DNA"/>
</dbReference>
<sequence>MTSTHRGGPRPFMEDQLYGTLTNTAGSNLHRGLKLSWHDKKSLTPNLDSLARPATSDLGKAHLSHRHSGGV</sequence>
<evidence type="ECO:0000313" key="3">
    <source>
        <dbReference type="Proteomes" id="UP001283361"/>
    </source>
</evidence>
<feature type="compositionally biased region" description="Basic residues" evidence="1">
    <location>
        <begin position="62"/>
        <end position="71"/>
    </location>
</feature>
<protein>
    <submittedName>
        <fullName evidence="2">Uncharacterized protein</fullName>
    </submittedName>
</protein>
<evidence type="ECO:0000313" key="2">
    <source>
        <dbReference type="EMBL" id="KAK3778328.1"/>
    </source>
</evidence>
<dbReference type="AlphaFoldDB" id="A0AAE0ZZ31"/>
<comment type="caution">
    <text evidence="2">The sequence shown here is derived from an EMBL/GenBank/DDBJ whole genome shotgun (WGS) entry which is preliminary data.</text>
</comment>
<reference evidence="2" key="1">
    <citation type="journal article" date="2023" name="G3 (Bethesda)">
        <title>A reference genome for the long-term kleptoplast-retaining sea slug Elysia crispata morphotype clarki.</title>
        <authorList>
            <person name="Eastman K.E."/>
            <person name="Pendleton A.L."/>
            <person name="Shaikh M.A."/>
            <person name="Suttiyut T."/>
            <person name="Ogas R."/>
            <person name="Tomko P."/>
            <person name="Gavelis G."/>
            <person name="Widhalm J.R."/>
            <person name="Wisecaver J.H."/>
        </authorList>
    </citation>
    <scope>NUCLEOTIDE SEQUENCE</scope>
    <source>
        <strain evidence="2">ECLA1</strain>
    </source>
</reference>
<gene>
    <name evidence="2" type="ORF">RRG08_016792</name>
</gene>